<accession>X1DKN1</accession>
<protein>
    <recommendedName>
        <fullName evidence="2">Transposase IS701-like DDE domain-containing protein</fullName>
    </recommendedName>
</protein>
<dbReference type="EMBL" id="BART01029088">
    <property type="protein sequence ID" value="GAG96951.1"/>
    <property type="molecule type" value="Genomic_DNA"/>
</dbReference>
<gene>
    <name evidence="1" type="ORF">S01H4_51124</name>
</gene>
<name>X1DKN1_9ZZZZ</name>
<evidence type="ECO:0008006" key="2">
    <source>
        <dbReference type="Google" id="ProtNLM"/>
    </source>
</evidence>
<reference evidence="1" key="1">
    <citation type="journal article" date="2014" name="Front. Microbiol.">
        <title>High frequency of phylogenetically diverse reductive dehalogenase-homologous genes in deep subseafloor sedimentary metagenomes.</title>
        <authorList>
            <person name="Kawai M."/>
            <person name="Futagami T."/>
            <person name="Toyoda A."/>
            <person name="Takaki Y."/>
            <person name="Nishi S."/>
            <person name="Hori S."/>
            <person name="Arai W."/>
            <person name="Tsubouchi T."/>
            <person name="Morono Y."/>
            <person name="Uchiyama I."/>
            <person name="Ito T."/>
            <person name="Fujiyama A."/>
            <person name="Inagaki F."/>
            <person name="Takami H."/>
        </authorList>
    </citation>
    <scope>NUCLEOTIDE SEQUENCE</scope>
    <source>
        <strain evidence="1">Expedition CK06-06</strain>
    </source>
</reference>
<dbReference type="AlphaFoldDB" id="X1DKN1"/>
<evidence type="ECO:0000313" key="1">
    <source>
        <dbReference type="EMBL" id="GAG96951.1"/>
    </source>
</evidence>
<feature type="non-terminal residue" evidence="1">
    <location>
        <position position="175"/>
    </location>
</feature>
<proteinExistence type="predicted"/>
<organism evidence="1">
    <name type="scientific">marine sediment metagenome</name>
    <dbReference type="NCBI Taxonomy" id="412755"/>
    <lineage>
        <taxon>unclassified sequences</taxon>
        <taxon>metagenomes</taxon>
        <taxon>ecological metagenomes</taxon>
    </lineage>
</organism>
<comment type="caution">
    <text evidence="1">The sequence shown here is derived from an EMBL/GenBank/DDBJ whole genome shotgun (WGS) entry which is preliminary data.</text>
</comment>
<sequence>MTLLAGSDEKRHLPKTVQIVEMAKRTAMSMKKEAYLVLDAYFSVGPVFLAAAEKLNGVSNFIHILTRAKKNIVAYGKPPKKDSHKRGPAKKYGKKIKLMELFDSTAQCYRFQTIEADIYGQTETVRYIVLNLLWKPVKGMLRFILVETSRGRIILMTSDLKLNPITAIQLYCRRV</sequence>